<keyword evidence="5 8" id="KW-0067">ATP-binding</keyword>
<keyword evidence="3 8" id="KW-0547">Nucleotide-binding</keyword>
<dbReference type="SUPFAM" id="SSF69012">
    <property type="entry name" value="alpha-ketoacid dehydrogenase kinase, N-terminal domain"/>
    <property type="match status" value="1"/>
</dbReference>
<dbReference type="EC" id="2.7.11.-" evidence="8"/>
<gene>
    <name evidence="10" type="ORF">DILT_LOCUS8414</name>
</gene>
<evidence type="ECO:0000256" key="8">
    <source>
        <dbReference type="RuleBase" id="RU366032"/>
    </source>
</evidence>
<evidence type="ECO:0000256" key="4">
    <source>
        <dbReference type="ARBA" id="ARBA00022777"/>
    </source>
</evidence>
<dbReference type="Proteomes" id="UP000281553">
    <property type="component" value="Unassembled WGS sequence"/>
</dbReference>
<dbReference type="GO" id="GO:0005524">
    <property type="term" value="F:ATP binding"/>
    <property type="evidence" value="ECO:0007669"/>
    <property type="project" value="UniProtKB-UniRule"/>
</dbReference>
<comment type="catalytic activity">
    <reaction evidence="7">
        <text>L-seryl-[pyruvate dehydrogenase E1 alpha subunit] + ATP = O-phospho-L-seryl-[pyruvate dehydrogenase E1 alpha subunit] + ADP + H(+)</text>
        <dbReference type="Rhea" id="RHEA:23052"/>
        <dbReference type="Rhea" id="RHEA-COMP:13689"/>
        <dbReference type="Rhea" id="RHEA-COMP:13690"/>
        <dbReference type="ChEBI" id="CHEBI:15378"/>
        <dbReference type="ChEBI" id="CHEBI:29999"/>
        <dbReference type="ChEBI" id="CHEBI:30616"/>
        <dbReference type="ChEBI" id="CHEBI:83421"/>
        <dbReference type="ChEBI" id="CHEBI:456216"/>
        <dbReference type="EC" id="2.7.11.2"/>
    </reaction>
</comment>
<organism evidence="10 11">
    <name type="scientific">Dibothriocephalus latus</name>
    <name type="common">Fish tapeworm</name>
    <name type="synonym">Diphyllobothrium latum</name>
    <dbReference type="NCBI Taxonomy" id="60516"/>
    <lineage>
        <taxon>Eukaryota</taxon>
        <taxon>Metazoa</taxon>
        <taxon>Spiralia</taxon>
        <taxon>Lophotrochozoa</taxon>
        <taxon>Platyhelminthes</taxon>
        <taxon>Cestoda</taxon>
        <taxon>Eucestoda</taxon>
        <taxon>Diphyllobothriidea</taxon>
        <taxon>Diphyllobothriidae</taxon>
        <taxon>Dibothriocephalus</taxon>
    </lineage>
</organism>
<dbReference type="PANTHER" id="PTHR11947">
    <property type="entry name" value="PYRUVATE DEHYDROGENASE KINASE"/>
    <property type="match status" value="1"/>
</dbReference>
<name>A0A3P7LNR0_DIBLA</name>
<dbReference type="InterPro" id="IPR018955">
    <property type="entry name" value="BCDHK/PDK_N"/>
</dbReference>
<evidence type="ECO:0000256" key="1">
    <source>
        <dbReference type="ARBA" id="ARBA00006155"/>
    </source>
</evidence>
<dbReference type="Gene3D" id="3.30.565.10">
    <property type="entry name" value="Histidine kinase-like ATPase, C-terminal domain"/>
    <property type="match status" value="1"/>
</dbReference>
<sequence length="220" mass="25403">MQGDITKSTAFLRTELPVRVANILQEIHLLPKKLLTTPSAALVTRWYEDSFDNLVDYENMKLTQKSCEDYLQVLEKMLDRHDKVVETMAFGVMEMREAHGTDNALENQMQYFLDRLYTMRISIRMLVSQHLLVFGSESNHPKRFVGCIDQDCDVVEILKDAYSDAKMLCDHYYADSPEMKISLANAVNGSIKFVYVPSHLYHILFELLKVSKAGDSYEFI</sequence>
<dbReference type="InterPro" id="IPR036784">
    <property type="entry name" value="AK/P_DHK_N_sf"/>
</dbReference>
<protein>
    <recommendedName>
        <fullName evidence="8">Protein-serine/threonine kinase</fullName>
        <ecNumber evidence="8">2.7.11.-</ecNumber>
    </recommendedName>
</protein>
<keyword evidence="2 8" id="KW-0808">Transferase</keyword>
<dbReference type="GO" id="GO:0004740">
    <property type="term" value="F:pyruvate dehydrogenase (acetyl-transferring) kinase activity"/>
    <property type="evidence" value="ECO:0007669"/>
    <property type="project" value="UniProtKB-EC"/>
</dbReference>
<evidence type="ECO:0000256" key="2">
    <source>
        <dbReference type="ARBA" id="ARBA00022679"/>
    </source>
</evidence>
<keyword evidence="6 8" id="KW-0496">Mitochondrion</keyword>
<dbReference type="PANTHER" id="PTHR11947:SF3">
    <property type="entry name" value="[PYRUVATE DEHYDROGENASE (ACETYL-TRANSFERRING)] KINASE, MITOCHONDRIAL"/>
    <property type="match status" value="1"/>
</dbReference>
<dbReference type="GO" id="GO:0005759">
    <property type="term" value="C:mitochondrial matrix"/>
    <property type="evidence" value="ECO:0007669"/>
    <property type="project" value="UniProtKB-SubCell"/>
</dbReference>
<evidence type="ECO:0000256" key="3">
    <source>
        <dbReference type="ARBA" id="ARBA00022741"/>
    </source>
</evidence>
<reference evidence="10 11" key="1">
    <citation type="submission" date="2018-11" db="EMBL/GenBank/DDBJ databases">
        <authorList>
            <consortium name="Pathogen Informatics"/>
        </authorList>
    </citation>
    <scope>NUCLEOTIDE SEQUENCE [LARGE SCALE GENOMIC DNA]</scope>
</reference>
<keyword evidence="4 8" id="KW-0418">Kinase</keyword>
<dbReference type="Pfam" id="PF10436">
    <property type="entry name" value="BCDHK_Adom3"/>
    <property type="match status" value="1"/>
</dbReference>
<dbReference type="InterPro" id="IPR039028">
    <property type="entry name" value="BCKD/PDK"/>
</dbReference>
<comment type="subcellular location">
    <subcellularLocation>
        <location evidence="8">Mitochondrion matrix</location>
    </subcellularLocation>
</comment>
<keyword evidence="11" id="KW-1185">Reference proteome</keyword>
<evidence type="ECO:0000313" key="10">
    <source>
        <dbReference type="EMBL" id="VDN12583.1"/>
    </source>
</evidence>
<dbReference type="EMBL" id="UYRU01054235">
    <property type="protein sequence ID" value="VDN12583.1"/>
    <property type="molecule type" value="Genomic_DNA"/>
</dbReference>
<evidence type="ECO:0000256" key="6">
    <source>
        <dbReference type="ARBA" id="ARBA00023128"/>
    </source>
</evidence>
<comment type="similarity">
    <text evidence="1 8">Belongs to the PDK/BCKDK protein kinase family.</text>
</comment>
<dbReference type="OrthoDB" id="241648at2759"/>
<evidence type="ECO:0000256" key="5">
    <source>
        <dbReference type="ARBA" id="ARBA00022840"/>
    </source>
</evidence>
<dbReference type="GO" id="GO:0010906">
    <property type="term" value="P:regulation of glucose metabolic process"/>
    <property type="evidence" value="ECO:0007669"/>
    <property type="project" value="TreeGrafter"/>
</dbReference>
<dbReference type="InterPro" id="IPR036890">
    <property type="entry name" value="HATPase_C_sf"/>
</dbReference>
<proteinExistence type="inferred from homology"/>
<evidence type="ECO:0000313" key="11">
    <source>
        <dbReference type="Proteomes" id="UP000281553"/>
    </source>
</evidence>
<dbReference type="AlphaFoldDB" id="A0A3P7LNR0"/>
<evidence type="ECO:0000256" key="7">
    <source>
        <dbReference type="ARBA" id="ARBA00048201"/>
    </source>
</evidence>
<accession>A0A3P7LNR0</accession>
<dbReference type="Gene3D" id="1.20.140.20">
    <property type="entry name" value="Alpha-ketoacid/pyruvate dehydrogenase kinase, N-terminal domain"/>
    <property type="match status" value="1"/>
</dbReference>
<evidence type="ECO:0000259" key="9">
    <source>
        <dbReference type="Pfam" id="PF10436"/>
    </source>
</evidence>
<feature type="domain" description="Branched-chain alpha-ketoacid dehydrogenase kinase/Pyruvate dehydrogenase kinase N-terminal" evidence="9">
    <location>
        <begin position="5"/>
        <end position="149"/>
    </location>
</feature>